<dbReference type="InterPro" id="IPR004761">
    <property type="entry name" value="Spore_GerAB"/>
</dbReference>
<keyword evidence="4" id="KW-0309">Germination</keyword>
<name>A0A9D1E4U6_9BACT</name>
<keyword evidence="3" id="KW-0813">Transport</keyword>
<dbReference type="GO" id="GO:0016020">
    <property type="term" value="C:membrane"/>
    <property type="evidence" value="ECO:0007669"/>
    <property type="project" value="UniProtKB-SubCell"/>
</dbReference>
<keyword evidence="5 8" id="KW-0812">Transmembrane</keyword>
<feature type="transmembrane region" description="Helical" evidence="8">
    <location>
        <begin position="303"/>
        <end position="324"/>
    </location>
</feature>
<gene>
    <name evidence="9" type="ORF">IAC95_04665</name>
</gene>
<dbReference type="PANTHER" id="PTHR34975:SF2">
    <property type="entry name" value="SPORE GERMINATION PROTEIN A2"/>
    <property type="match status" value="1"/>
</dbReference>
<keyword evidence="6 8" id="KW-1133">Transmembrane helix</keyword>
<feature type="transmembrane region" description="Helical" evidence="8">
    <location>
        <begin position="80"/>
        <end position="98"/>
    </location>
</feature>
<feature type="transmembrane region" description="Helical" evidence="8">
    <location>
        <begin position="215"/>
        <end position="241"/>
    </location>
</feature>
<evidence type="ECO:0000256" key="5">
    <source>
        <dbReference type="ARBA" id="ARBA00022692"/>
    </source>
</evidence>
<dbReference type="Pfam" id="PF03845">
    <property type="entry name" value="Spore_permease"/>
    <property type="match status" value="1"/>
</dbReference>
<dbReference type="PANTHER" id="PTHR34975">
    <property type="entry name" value="SPORE GERMINATION PROTEIN A2"/>
    <property type="match status" value="1"/>
</dbReference>
<dbReference type="AlphaFoldDB" id="A0A9D1E4U6"/>
<proteinExistence type="inferred from homology"/>
<evidence type="ECO:0000256" key="7">
    <source>
        <dbReference type="ARBA" id="ARBA00023136"/>
    </source>
</evidence>
<dbReference type="GO" id="GO:0009847">
    <property type="term" value="P:spore germination"/>
    <property type="evidence" value="ECO:0007669"/>
    <property type="project" value="InterPro"/>
</dbReference>
<evidence type="ECO:0000313" key="10">
    <source>
        <dbReference type="Proteomes" id="UP000824200"/>
    </source>
</evidence>
<accession>A0A9D1E4U6</accession>
<feature type="transmembrane region" description="Helical" evidence="8">
    <location>
        <begin position="183"/>
        <end position="203"/>
    </location>
</feature>
<feature type="transmembrane region" description="Helical" evidence="8">
    <location>
        <begin position="146"/>
        <end position="163"/>
    </location>
</feature>
<comment type="caution">
    <text evidence="9">The sequence shown here is derived from an EMBL/GenBank/DDBJ whole genome shotgun (WGS) entry which is preliminary data.</text>
</comment>
<feature type="transmembrane region" description="Helical" evidence="8">
    <location>
        <begin position="267"/>
        <end position="291"/>
    </location>
</feature>
<feature type="transmembrane region" description="Helical" evidence="8">
    <location>
        <begin position="39"/>
        <end position="60"/>
    </location>
</feature>
<reference evidence="9" key="1">
    <citation type="submission" date="2020-10" db="EMBL/GenBank/DDBJ databases">
        <authorList>
            <person name="Gilroy R."/>
        </authorList>
    </citation>
    <scope>NUCLEOTIDE SEQUENCE</scope>
    <source>
        <strain evidence="9">CHK121-14286</strain>
    </source>
</reference>
<feature type="transmembrane region" description="Helical" evidence="8">
    <location>
        <begin position="330"/>
        <end position="352"/>
    </location>
</feature>
<feature type="transmembrane region" description="Helical" evidence="8">
    <location>
        <begin position="118"/>
        <end position="134"/>
    </location>
</feature>
<dbReference type="EMBL" id="DVHL01000037">
    <property type="protein sequence ID" value="HIR66149.1"/>
    <property type="molecule type" value="Genomic_DNA"/>
</dbReference>
<reference evidence="9" key="2">
    <citation type="journal article" date="2021" name="PeerJ">
        <title>Extensive microbial diversity within the chicken gut microbiome revealed by metagenomics and culture.</title>
        <authorList>
            <person name="Gilroy R."/>
            <person name="Ravi A."/>
            <person name="Getino M."/>
            <person name="Pursley I."/>
            <person name="Horton D.L."/>
            <person name="Alikhan N.F."/>
            <person name="Baker D."/>
            <person name="Gharbi K."/>
            <person name="Hall N."/>
            <person name="Watson M."/>
            <person name="Adriaenssens E.M."/>
            <person name="Foster-Nyarko E."/>
            <person name="Jarju S."/>
            <person name="Secka A."/>
            <person name="Antonio M."/>
            <person name="Oren A."/>
            <person name="Chaudhuri R.R."/>
            <person name="La Ragione R."/>
            <person name="Hildebrand F."/>
            <person name="Pallen M.J."/>
        </authorList>
    </citation>
    <scope>NUCLEOTIDE SEQUENCE</scope>
    <source>
        <strain evidence="9">CHK121-14286</strain>
    </source>
</reference>
<evidence type="ECO:0000256" key="3">
    <source>
        <dbReference type="ARBA" id="ARBA00022448"/>
    </source>
</evidence>
<comment type="subcellular location">
    <subcellularLocation>
        <location evidence="1">Membrane</location>
        <topology evidence="1">Multi-pass membrane protein</topology>
    </subcellularLocation>
</comment>
<evidence type="ECO:0000256" key="1">
    <source>
        <dbReference type="ARBA" id="ARBA00004141"/>
    </source>
</evidence>
<comment type="similarity">
    <text evidence="2">Belongs to the amino acid-polyamine-organocation (APC) superfamily. Spore germination protein (SGP) (TC 2.A.3.9) family.</text>
</comment>
<sequence>MKNKVSVSQLALLILLVMMGGKFLTLPSILAEDVGHDSWLVICFAFLWDAICLAFLLWAVKINTSNLSFDSVVNLTLSKWACKPILIVFFVLFVSKIIVLLDSCYKTFAVTFDVNTNWILFVIPIMAVAGFAIYRGFNSIARVSQVLFALIILSIIAILIYPITKTQFASLTPVGEAGWGNIVGTAFNHSFWFSDYTFIYFVFGDIKRSKKLFSPVFVSFSVGVAMTVLLNAVFVALFGSFAPNVDIAMSKIGLFALSTSSVGRWDWLTFTVWLTSVIIKVIVYTFCAYRCIEKLFERYFRGVNLFVMGALTLLLMLPMFISATTFVQTFVQWCILPFALVQYLLPLLMPLLTSIATKKSQKEVVTNEQS</sequence>
<protein>
    <submittedName>
        <fullName evidence="9">GerAB/ArcD/ProY family transporter</fullName>
    </submittedName>
</protein>
<evidence type="ECO:0000256" key="4">
    <source>
        <dbReference type="ARBA" id="ARBA00022544"/>
    </source>
</evidence>
<dbReference type="Proteomes" id="UP000824200">
    <property type="component" value="Unassembled WGS sequence"/>
</dbReference>
<organism evidence="9 10">
    <name type="scientific">Candidatus Fimimonas gallinarum</name>
    <dbReference type="NCBI Taxonomy" id="2840821"/>
    <lineage>
        <taxon>Bacteria</taxon>
        <taxon>Pseudomonadati</taxon>
        <taxon>Myxococcota</taxon>
        <taxon>Myxococcia</taxon>
        <taxon>Myxococcales</taxon>
        <taxon>Cystobacterineae</taxon>
        <taxon>Myxococcaceae</taxon>
        <taxon>Myxococcaceae incertae sedis</taxon>
        <taxon>Candidatus Fimimonas</taxon>
    </lineage>
</organism>
<evidence type="ECO:0000256" key="8">
    <source>
        <dbReference type="SAM" id="Phobius"/>
    </source>
</evidence>
<evidence type="ECO:0000256" key="2">
    <source>
        <dbReference type="ARBA" id="ARBA00007998"/>
    </source>
</evidence>
<keyword evidence="7 8" id="KW-0472">Membrane</keyword>
<evidence type="ECO:0000313" key="9">
    <source>
        <dbReference type="EMBL" id="HIR66149.1"/>
    </source>
</evidence>
<evidence type="ECO:0000256" key="6">
    <source>
        <dbReference type="ARBA" id="ARBA00022989"/>
    </source>
</evidence>